<dbReference type="PANTHER" id="PTHR11814">
    <property type="entry name" value="SULFATE TRANSPORTER"/>
    <property type="match status" value="1"/>
</dbReference>
<dbReference type="STRING" id="1202772.A0A1V9Z456"/>
<sequence length="608" mass="65558">MWAAAWRHVRIALAETMPILEWLPSYAARRHLAHDLTTAVVLACLILPEDVFLASTLHVTLQNSNVLSVVVPVLYGVFGSARYLCFGSEEATSFAPWILTTYESETHRRAVGLVLTTLSGLLLVCMGLAKVSNWIYLSRVAGGGLLAGAMLRILVSEVQILAEVVLVLLPSEPLHVAWLGVLAVGFGAVAVRYRRALLPHTTAACRADKVAPRRSSLTVHVAAVPSRRVNFDVPNTVPLSLCVVGALAHHWLAEPKEMRAMTAARATESMNVATAFAFVLAHASSSLSMGLHIASNVVLSALSIYLSATALTQHAGGATTKLTNDDAFGELSMNKELVGYGLVCLCSLAFGPLFPPVACLARTALVMRFGRTQVASMAAAGLVAAFTASGLDAFVFVPAPARAAIFLIGISQVCDITELRTLLRLHLVADAAVWTTCCAAAAVLGVYYGSLTAFALSVTQRLLLAPIVTIEAVEEELRLATTEHDDKAPSPRTYVALLKTKALCFSNWDRMERTIDTLLEATDLPTTRSLVVDVRQLEETYWDDECIRRLDAWQRRLHMLGLRMAIAGSTKGFEVALERAGVLRRLVRESACHSSQAALEAVRALSLE</sequence>
<dbReference type="InterPro" id="IPR001902">
    <property type="entry name" value="SLC26A/SulP_fam"/>
</dbReference>
<keyword evidence="4 5" id="KW-0472">Membrane</keyword>
<dbReference type="InterPro" id="IPR036513">
    <property type="entry name" value="STAS_dom_sf"/>
</dbReference>
<feature type="transmembrane region" description="Helical" evidence="5">
    <location>
        <begin position="110"/>
        <end position="129"/>
    </location>
</feature>
<keyword evidence="3 5" id="KW-1133">Transmembrane helix</keyword>
<evidence type="ECO:0000259" key="6">
    <source>
        <dbReference type="Pfam" id="PF00916"/>
    </source>
</evidence>
<evidence type="ECO:0000256" key="2">
    <source>
        <dbReference type="ARBA" id="ARBA00022692"/>
    </source>
</evidence>
<proteinExistence type="predicted"/>
<feature type="domain" description="SLC26A/SulP transporter" evidence="6">
    <location>
        <begin position="32"/>
        <end position="161"/>
    </location>
</feature>
<evidence type="ECO:0000256" key="3">
    <source>
        <dbReference type="ARBA" id="ARBA00022989"/>
    </source>
</evidence>
<evidence type="ECO:0000256" key="5">
    <source>
        <dbReference type="SAM" id="Phobius"/>
    </source>
</evidence>
<dbReference type="Pfam" id="PF00916">
    <property type="entry name" value="Sulfate_transp"/>
    <property type="match status" value="1"/>
</dbReference>
<feature type="transmembrane region" description="Helical" evidence="5">
    <location>
        <begin position="272"/>
        <end position="294"/>
    </location>
</feature>
<evidence type="ECO:0000256" key="4">
    <source>
        <dbReference type="ARBA" id="ARBA00023136"/>
    </source>
</evidence>
<keyword evidence="2 5" id="KW-0812">Transmembrane</keyword>
<accession>A0A1V9Z456</accession>
<dbReference type="EMBL" id="JNBR01000442">
    <property type="protein sequence ID" value="OQR92776.1"/>
    <property type="molecule type" value="Genomic_DNA"/>
</dbReference>
<protein>
    <recommendedName>
        <fullName evidence="6">SLC26A/SulP transporter domain-containing protein</fullName>
    </recommendedName>
</protein>
<name>A0A1V9Z456_ACHHY</name>
<reference evidence="7 8" key="1">
    <citation type="journal article" date="2014" name="Genome Biol. Evol.">
        <title>The secreted proteins of Achlya hypogyna and Thraustotheca clavata identify the ancestral oomycete secretome and reveal gene acquisitions by horizontal gene transfer.</title>
        <authorList>
            <person name="Misner I."/>
            <person name="Blouin N."/>
            <person name="Leonard G."/>
            <person name="Richards T.A."/>
            <person name="Lane C.E."/>
        </authorList>
    </citation>
    <scope>NUCLEOTIDE SEQUENCE [LARGE SCALE GENOMIC DNA]</scope>
    <source>
        <strain evidence="7 8">ATCC 48635</strain>
    </source>
</reference>
<dbReference type="Gene3D" id="3.30.750.24">
    <property type="entry name" value="STAS domain"/>
    <property type="match status" value="1"/>
</dbReference>
<dbReference type="GO" id="GO:0055085">
    <property type="term" value="P:transmembrane transport"/>
    <property type="evidence" value="ECO:0007669"/>
    <property type="project" value="InterPro"/>
</dbReference>
<comment type="subcellular location">
    <subcellularLocation>
        <location evidence="1">Membrane</location>
        <topology evidence="1">Multi-pass membrane protein</topology>
    </subcellularLocation>
</comment>
<keyword evidence="8" id="KW-1185">Reference proteome</keyword>
<feature type="transmembrane region" description="Helical" evidence="5">
    <location>
        <begin position="374"/>
        <end position="397"/>
    </location>
</feature>
<evidence type="ECO:0000313" key="7">
    <source>
        <dbReference type="EMBL" id="OQR92776.1"/>
    </source>
</evidence>
<dbReference type="InterPro" id="IPR011547">
    <property type="entry name" value="SLC26A/SulP_dom"/>
</dbReference>
<dbReference type="AlphaFoldDB" id="A0A1V9Z456"/>
<organism evidence="7 8">
    <name type="scientific">Achlya hypogyna</name>
    <name type="common">Oomycete</name>
    <name type="synonym">Protoachlya hypogyna</name>
    <dbReference type="NCBI Taxonomy" id="1202772"/>
    <lineage>
        <taxon>Eukaryota</taxon>
        <taxon>Sar</taxon>
        <taxon>Stramenopiles</taxon>
        <taxon>Oomycota</taxon>
        <taxon>Saprolegniomycetes</taxon>
        <taxon>Saprolegniales</taxon>
        <taxon>Achlyaceae</taxon>
        <taxon>Achlya</taxon>
    </lineage>
</organism>
<comment type="caution">
    <text evidence="7">The sequence shown here is derived from an EMBL/GenBank/DDBJ whole genome shotgun (WGS) entry which is preliminary data.</text>
</comment>
<dbReference type="OrthoDB" id="288203at2759"/>
<feature type="transmembrane region" description="Helical" evidence="5">
    <location>
        <begin position="176"/>
        <end position="193"/>
    </location>
</feature>
<dbReference type="GO" id="GO:0016020">
    <property type="term" value="C:membrane"/>
    <property type="evidence" value="ECO:0007669"/>
    <property type="project" value="UniProtKB-SubCell"/>
</dbReference>
<evidence type="ECO:0000256" key="1">
    <source>
        <dbReference type="ARBA" id="ARBA00004141"/>
    </source>
</evidence>
<feature type="transmembrane region" description="Helical" evidence="5">
    <location>
        <begin position="431"/>
        <end position="456"/>
    </location>
</feature>
<gene>
    <name evidence="7" type="ORF">ACHHYP_03204</name>
</gene>
<dbReference type="Proteomes" id="UP000243579">
    <property type="component" value="Unassembled WGS sequence"/>
</dbReference>
<evidence type="ECO:0000313" key="8">
    <source>
        <dbReference type="Proteomes" id="UP000243579"/>
    </source>
</evidence>
<feature type="transmembrane region" description="Helical" evidence="5">
    <location>
        <begin position="337"/>
        <end position="362"/>
    </location>
</feature>